<keyword evidence="6" id="KW-0066">ATP synthesis</keyword>
<dbReference type="GeneID" id="5846898"/>
<evidence type="ECO:0000256" key="7">
    <source>
        <dbReference type="SAM" id="Phobius"/>
    </source>
</evidence>
<feature type="transmembrane region" description="Helical" evidence="7">
    <location>
        <begin position="12"/>
        <end position="32"/>
    </location>
</feature>
<reference evidence="9" key="1">
    <citation type="submission" date="2007-10" db="EMBL/GenBank/DDBJ databases">
        <title>Reconstructing Ordinal Relationships in the Demospongiae Using Mitochondrial Genomic Data.</title>
        <authorList>
            <person name="Lavrov D.V."/>
            <person name="Wang X."/>
            <person name="Kelly M."/>
        </authorList>
    </citation>
    <scope>NUCLEOTIDE SEQUENCE</scope>
</reference>
<evidence type="ECO:0000256" key="3">
    <source>
        <dbReference type="ARBA" id="ARBA00022989"/>
    </source>
</evidence>
<sequence length="66" mass="8027">MPQLDLLTYLTQYSYTLIFLFFLLVLLINFIIPRIQKQFLIRIKFNNVIIKKESINSEIFKNLFKL</sequence>
<evidence type="ECO:0000259" key="8">
    <source>
        <dbReference type="Pfam" id="PF02326"/>
    </source>
</evidence>
<feature type="domain" description="ATP synthase YMF19-like N-terminal" evidence="8">
    <location>
        <begin position="2"/>
        <end position="58"/>
    </location>
</feature>
<dbReference type="EMBL" id="EU237488">
    <property type="protein sequence ID" value="ABW83883.1"/>
    <property type="molecule type" value="Genomic_DNA"/>
</dbReference>
<keyword evidence="5 7" id="KW-0472">Membrane</keyword>
<evidence type="ECO:0000313" key="9">
    <source>
        <dbReference type="EMBL" id="ABW83883.1"/>
    </source>
</evidence>
<dbReference type="GO" id="GO:0031966">
    <property type="term" value="C:mitochondrial membrane"/>
    <property type="evidence" value="ECO:0007669"/>
    <property type="project" value="UniProtKB-SubCell"/>
</dbReference>
<dbReference type="RefSeq" id="YP_001648562.1">
    <property type="nucleotide sequence ID" value="NC_010209.1"/>
</dbReference>
<evidence type="ECO:0000256" key="6">
    <source>
        <dbReference type="ARBA" id="ARBA00023310"/>
    </source>
</evidence>
<accession>I6LIK2</accession>
<evidence type="ECO:0000256" key="1">
    <source>
        <dbReference type="ARBA" id="ARBA00004325"/>
    </source>
</evidence>
<geneLocation type="mitochondrion" evidence="9"/>
<keyword evidence="4 9" id="KW-0496">Mitochondrion</keyword>
<evidence type="ECO:0000256" key="4">
    <source>
        <dbReference type="ARBA" id="ARBA00023128"/>
    </source>
</evidence>
<gene>
    <name evidence="9" type="primary">atp8</name>
</gene>
<keyword evidence="3 7" id="KW-1133">Transmembrane helix</keyword>
<comment type="subcellular location">
    <subcellularLocation>
        <location evidence="1">Mitochondrion membrane</location>
    </subcellularLocation>
</comment>
<name>I6LIK2_9METZ</name>
<keyword evidence="2 7" id="KW-0812">Transmembrane</keyword>
<dbReference type="GO" id="GO:0006754">
    <property type="term" value="P:ATP biosynthetic process"/>
    <property type="evidence" value="ECO:0007669"/>
    <property type="project" value="UniProtKB-KW"/>
</dbReference>
<evidence type="ECO:0000256" key="2">
    <source>
        <dbReference type="ARBA" id="ARBA00022692"/>
    </source>
</evidence>
<proteinExistence type="predicted"/>
<evidence type="ECO:0000256" key="5">
    <source>
        <dbReference type="ARBA" id="ARBA00023136"/>
    </source>
</evidence>
<protein>
    <submittedName>
        <fullName evidence="9">ATP synthase F0 subunit 8</fullName>
    </submittedName>
</protein>
<dbReference type="AlphaFoldDB" id="I6LIK2"/>
<dbReference type="InterPro" id="IPR003319">
    <property type="entry name" value="YMF19-like_N"/>
</dbReference>
<organism evidence="9">
    <name type="scientific">Ptilocaulis walpersi</name>
    <dbReference type="NCBI Taxonomy" id="479640"/>
    <lineage>
        <taxon>Eukaryota</taxon>
        <taxon>Metazoa</taxon>
        <taxon>Porifera</taxon>
        <taxon>Demospongiae</taxon>
        <taxon>Heteroscleromorpha</taxon>
        <taxon>Axinellida</taxon>
        <taxon>Axinellidae</taxon>
        <taxon>Ptilocaulis</taxon>
    </lineage>
</organism>
<dbReference type="Pfam" id="PF02326">
    <property type="entry name" value="YMF19"/>
    <property type="match status" value="1"/>
</dbReference>